<evidence type="ECO:0000313" key="2">
    <source>
        <dbReference type="Proteomes" id="UP001445472"/>
    </source>
</evidence>
<gene>
    <name evidence="1" type="ORF">ABT276_27605</name>
</gene>
<proteinExistence type="predicted"/>
<dbReference type="RefSeq" id="WP_351978258.1">
    <property type="nucleotide sequence ID" value="NZ_JBEPBX010000032.1"/>
</dbReference>
<accession>A0ABV1V3H4</accession>
<sequence length="53" mass="5785">MTSNEYRDKAENLLTSWHPADMPRGIVEQAAVWAQLATAAAISEQGQAVRDGE</sequence>
<evidence type="ECO:0000313" key="1">
    <source>
        <dbReference type="EMBL" id="MER6617062.1"/>
    </source>
</evidence>
<protein>
    <submittedName>
        <fullName evidence="1">Uncharacterized protein</fullName>
    </submittedName>
</protein>
<dbReference type="Proteomes" id="UP001445472">
    <property type="component" value="Unassembled WGS sequence"/>
</dbReference>
<keyword evidence="2" id="KW-1185">Reference proteome</keyword>
<name>A0ABV1V3H4_9ACTN</name>
<reference evidence="1 2" key="1">
    <citation type="submission" date="2024-06" db="EMBL/GenBank/DDBJ databases">
        <title>The Natural Products Discovery Center: Release of the First 8490 Sequenced Strains for Exploring Actinobacteria Biosynthetic Diversity.</title>
        <authorList>
            <person name="Kalkreuter E."/>
            <person name="Kautsar S.A."/>
            <person name="Yang D."/>
            <person name="Bader C.D."/>
            <person name="Teijaro C.N."/>
            <person name="Fluegel L."/>
            <person name="Davis C.M."/>
            <person name="Simpson J.R."/>
            <person name="Lauterbach L."/>
            <person name="Steele A.D."/>
            <person name="Gui C."/>
            <person name="Meng S."/>
            <person name="Li G."/>
            <person name="Viehrig K."/>
            <person name="Ye F."/>
            <person name="Su P."/>
            <person name="Kiefer A.F."/>
            <person name="Nichols A."/>
            <person name="Cepeda A.J."/>
            <person name="Yan W."/>
            <person name="Fan B."/>
            <person name="Jiang Y."/>
            <person name="Adhikari A."/>
            <person name="Zheng C.-J."/>
            <person name="Schuster L."/>
            <person name="Cowan T.M."/>
            <person name="Smanski M.J."/>
            <person name="Chevrette M.G."/>
            <person name="De Carvalho L.P.S."/>
            <person name="Shen B."/>
        </authorList>
    </citation>
    <scope>NUCLEOTIDE SEQUENCE [LARGE SCALE GENOMIC DNA]</scope>
    <source>
        <strain evidence="1 2">NPDC000837</strain>
    </source>
</reference>
<comment type="caution">
    <text evidence="1">The sequence shown here is derived from an EMBL/GenBank/DDBJ whole genome shotgun (WGS) entry which is preliminary data.</text>
</comment>
<organism evidence="1 2">
    <name type="scientific">Streptomyces xantholiticus</name>
    <dbReference type="NCBI Taxonomy" id="68285"/>
    <lineage>
        <taxon>Bacteria</taxon>
        <taxon>Bacillati</taxon>
        <taxon>Actinomycetota</taxon>
        <taxon>Actinomycetes</taxon>
        <taxon>Kitasatosporales</taxon>
        <taxon>Streptomycetaceae</taxon>
        <taxon>Streptomyces</taxon>
    </lineage>
</organism>
<dbReference type="EMBL" id="JBEPBX010000032">
    <property type="protein sequence ID" value="MER6617062.1"/>
    <property type="molecule type" value="Genomic_DNA"/>
</dbReference>